<dbReference type="AlphaFoldDB" id="A0A343KNU9"/>
<name>A0A343KNU9_PORPP</name>
<proteinExistence type="predicted"/>
<sequence>MKILKIKTASFFLAILILFTPYQLSYARNFSLKRLLFPTFGIYFKDDYKIRGHKDKIREYKRKLQKQENKLWPRKIYILGVKDSSLKKKIKLHFELDKLEKENKRLRLSDLRKLEQIIEESNKFDYVDVDFNYAPSCEEQIIIYIKMPQAFHQVTIINNAANKLSHKLLEKAVQPLITSCFDNTSLSKFAKVIKKFYKYLGYDYFFIRSFIIDDNKLTIDMDESRINQFSVIGTIYFCDDDDLITQNLDSKIPLIFASNRFRFRKNGSFNTNYADRAIESLKSDLIVDVCRYEIDYVQGYKVPLDISLFMTSLPQRSGFLSIYPEILSDLLINISQNGLNYSFNLKKNNWNIHEVDLPYTCNNNFFQSYDLTNYYSYFNTDNYLQLLKTNILLDHYFKVSIDRLMHIGLGYYDLRNLIRKTDHLYLEIDWFNISENFKVIYKDLWTNIADNNLGILKFSFLSSKEIKDSSYFTGLKNFINRSFGKNNNKSGMYLLRQNLGKIEMQHNLFDFLSIYNRIAVLNKKHIFFNFTNPDSVIYNYQLLTRKKVDTFWTPKIKKFLQTIRLCNWAFIYHTIQDINALYNGTALYVEFVNIYTDRNRIGPINKLSIPTCNLIKFKEVLFIPFSIDGELNNDWSGLFNLTFYYISQNSKNQIPRSTIFSYANMISDNQSQNNFPGNSLTCEIHKRIKTNISIFSGFSLEKSYLNTSFRVLNLSKLNFSILIGFTINIPIQDVQPLYIYYGFPIFGKTSNIGFKMSLYRSVQRNLNTQI</sequence>
<evidence type="ECO:0000313" key="1">
    <source>
        <dbReference type="EMBL" id="ATJ02847.1"/>
    </source>
</evidence>
<reference evidence="1" key="1">
    <citation type="journal article" date="2017" name="Mitochondrial DNA Part B Resour">
        <title>Characterization of the complete plastid genome of Porphyridium purpureum strain CCMP1328.</title>
        <authorList>
            <person name="Bi G."/>
        </authorList>
    </citation>
    <scope>NUCLEOTIDE SEQUENCE</scope>
</reference>
<dbReference type="EMBL" id="MF401423">
    <property type="protein sequence ID" value="ATJ02847.1"/>
    <property type="molecule type" value="Genomic_DNA"/>
</dbReference>
<protein>
    <submittedName>
        <fullName evidence="1">Uncharacterized protein</fullName>
    </submittedName>
</protein>
<organism evidence="1">
    <name type="scientific">Porphyridium purpureum</name>
    <name type="common">Red alga</name>
    <name type="synonym">Porphyridium cruentum</name>
    <dbReference type="NCBI Taxonomy" id="35688"/>
    <lineage>
        <taxon>Eukaryota</taxon>
        <taxon>Rhodophyta</taxon>
        <taxon>Bangiophyceae</taxon>
        <taxon>Porphyridiales</taxon>
        <taxon>Porphyridiaceae</taxon>
        <taxon>Porphyridium</taxon>
    </lineage>
</organism>
<gene>
    <name evidence="1" type="primary">ORF770</name>
</gene>
<keyword evidence="1" id="KW-0934">Plastid</keyword>
<accession>A0A343KNU9</accession>
<geneLocation type="plastid" evidence="1"/>